<reference evidence="5 6" key="1">
    <citation type="submission" date="2018-08" db="EMBL/GenBank/DDBJ databases">
        <title>A genome reference for cultivated species of the human gut microbiota.</title>
        <authorList>
            <person name="Zou Y."/>
            <person name="Xue W."/>
            <person name="Luo G."/>
        </authorList>
    </citation>
    <scope>NUCLEOTIDE SEQUENCE [LARGE SCALE GENOMIC DNA]</scope>
    <source>
        <strain evidence="5 6">AM48-23BH</strain>
    </source>
</reference>
<accession>A0A413PYW3</accession>
<keyword evidence="2" id="KW-0680">Restriction system</keyword>
<evidence type="ECO:0000313" key="5">
    <source>
        <dbReference type="EMBL" id="RGZ83797.1"/>
    </source>
</evidence>
<dbReference type="GO" id="GO:0009307">
    <property type="term" value="P:DNA restriction-modification system"/>
    <property type="evidence" value="ECO:0007669"/>
    <property type="project" value="UniProtKB-KW"/>
</dbReference>
<keyword evidence="5" id="KW-0540">Nuclease</keyword>
<dbReference type="InterPro" id="IPR044946">
    <property type="entry name" value="Restrct_endonuc_typeI_TRD_sf"/>
</dbReference>
<feature type="domain" description="Type I restriction modification DNA specificity" evidence="4">
    <location>
        <begin position="169"/>
        <end position="345"/>
    </location>
</feature>
<proteinExistence type="inferred from homology"/>
<dbReference type="Gene3D" id="3.90.220.20">
    <property type="entry name" value="DNA methylase specificity domains"/>
    <property type="match status" value="2"/>
</dbReference>
<organism evidence="5 6">
    <name type="scientific">Anaerobutyricum hallii</name>
    <dbReference type="NCBI Taxonomy" id="39488"/>
    <lineage>
        <taxon>Bacteria</taxon>
        <taxon>Bacillati</taxon>
        <taxon>Bacillota</taxon>
        <taxon>Clostridia</taxon>
        <taxon>Lachnospirales</taxon>
        <taxon>Lachnospiraceae</taxon>
        <taxon>Anaerobutyricum</taxon>
    </lineage>
</organism>
<evidence type="ECO:0000256" key="1">
    <source>
        <dbReference type="ARBA" id="ARBA00010923"/>
    </source>
</evidence>
<dbReference type="PANTHER" id="PTHR30408:SF12">
    <property type="entry name" value="TYPE I RESTRICTION ENZYME MJAVIII SPECIFICITY SUBUNIT"/>
    <property type="match status" value="1"/>
</dbReference>
<dbReference type="Proteomes" id="UP000286561">
    <property type="component" value="Unassembled WGS sequence"/>
</dbReference>
<sequence>MGDVFKEYSEKNHAEQPALTIMQGEGTIKREDSERNLLYNKSNLSSYKMVYQDDFIVHLRSFEGGLEKASCNGIVSPAYHIFHGEKADSRFYYSYFRSYEFIKRKLVPHIYGIRDGRSIDIAGMKTIDIPYPSFEEQRRIGDYLDSVNNLITFHHRKSNLFNKTCRNAWEQRKLGELASSFEYGLNAAAKEYDGENKYIRITDIDDNTHEFLTDNLTSPDIELTGADNYKLTEGDILFARTGASVGKSYIYKNSDGLVYYAGFLIRARIKEEYDTEFVFQNTLTDRYNKYIAVTSQRSGQPGVNAQEYAEFEIKVPKKEEQTKIGTYFRNIDNLITLHQRKCNQLQIIRKYMLKNMFL</sequence>
<name>A0A413PYW3_9FIRM</name>
<evidence type="ECO:0000313" key="6">
    <source>
        <dbReference type="Proteomes" id="UP000286561"/>
    </source>
</evidence>
<evidence type="ECO:0000256" key="2">
    <source>
        <dbReference type="ARBA" id="ARBA00022747"/>
    </source>
</evidence>
<dbReference type="InterPro" id="IPR052021">
    <property type="entry name" value="Type-I_RS_S_subunit"/>
</dbReference>
<dbReference type="SUPFAM" id="SSF116734">
    <property type="entry name" value="DNA methylase specificity domain"/>
    <property type="match status" value="2"/>
</dbReference>
<dbReference type="Pfam" id="PF01420">
    <property type="entry name" value="Methylase_S"/>
    <property type="match status" value="1"/>
</dbReference>
<dbReference type="RefSeq" id="WP_118329229.1">
    <property type="nucleotide sequence ID" value="NZ_JAFIQQ010000213.1"/>
</dbReference>
<dbReference type="GO" id="GO:0003677">
    <property type="term" value="F:DNA binding"/>
    <property type="evidence" value="ECO:0007669"/>
    <property type="project" value="UniProtKB-KW"/>
</dbReference>
<evidence type="ECO:0000259" key="4">
    <source>
        <dbReference type="Pfam" id="PF01420"/>
    </source>
</evidence>
<keyword evidence="3" id="KW-0238">DNA-binding</keyword>
<dbReference type="PANTHER" id="PTHR30408">
    <property type="entry name" value="TYPE-1 RESTRICTION ENZYME ECOKI SPECIFICITY PROTEIN"/>
    <property type="match status" value="1"/>
</dbReference>
<dbReference type="InterPro" id="IPR000055">
    <property type="entry name" value="Restrct_endonuc_typeI_TRD"/>
</dbReference>
<keyword evidence="5" id="KW-0378">Hydrolase</keyword>
<comment type="similarity">
    <text evidence="1">Belongs to the type-I restriction system S methylase family.</text>
</comment>
<dbReference type="AlphaFoldDB" id="A0A413PYW3"/>
<dbReference type="GO" id="GO:0004519">
    <property type="term" value="F:endonuclease activity"/>
    <property type="evidence" value="ECO:0007669"/>
    <property type="project" value="UniProtKB-KW"/>
</dbReference>
<protein>
    <submittedName>
        <fullName evidence="5">Restriction endonuclease subunit S</fullName>
    </submittedName>
</protein>
<evidence type="ECO:0000256" key="3">
    <source>
        <dbReference type="ARBA" id="ARBA00023125"/>
    </source>
</evidence>
<comment type="caution">
    <text evidence="5">The sequence shown here is derived from an EMBL/GenBank/DDBJ whole genome shotgun (WGS) entry which is preliminary data.</text>
</comment>
<gene>
    <name evidence="5" type="ORF">DW972_05785</name>
</gene>
<keyword evidence="5" id="KW-0255">Endonuclease</keyword>
<dbReference type="EMBL" id="QSEP01000024">
    <property type="protein sequence ID" value="RGZ83797.1"/>
    <property type="molecule type" value="Genomic_DNA"/>
</dbReference>
<dbReference type="CDD" id="cd17521">
    <property type="entry name" value="RMtype1_S_Sau13435ORF2165P_TRD2-CR2_like"/>
    <property type="match status" value="1"/>
</dbReference>